<protein>
    <submittedName>
        <fullName evidence="1">Uncharacterized protein</fullName>
    </submittedName>
</protein>
<accession>A0A382IK38</accession>
<dbReference type="InterPro" id="IPR029024">
    <property type="entry name" value="TerB-like"/>
</dbReference>
<dbReference type="AlphaFoldDB" id="A0A382IK38"/>
<organism evidence="1">
    <name type="scientific">marine metagenome</name>
    <dbReference type="NCBI Taxonomy" id="408172"/>
    <lineage>
        <taxon>unclassified sequences</taxon>
        <taxon>metagenomes</taxon>
        <taxon>ecological metagenomes</taxon>
    </lineage>
</organism>
<evidence type="ECO:0000313" key="1">
    <source>
        <dbReference type="EMBL" id="SVB99938.1"/>
    </source>
</evidence>
<gene>
    <name evidence="1" type="ORF">METZ01_LOCUS252792</name>
</gene>
<reference evidence="1" key="1">
    <citation type="submission" date="2018-05" db="EMBL/GenBank/DDBJ databases">
        <authorList>
            <person name="Lanie J.A."/>
            <person name="Ng W.-L."/>
            <person name="Kazmierczak K.M."/>
            <person name="Andrzejewski T.M."/>
            <person name="Davidsen T.M."/>
            <person name="Wayne K.J."/>
            <person name="Tettelin H."/>
            <person name="Glass J.I."/>
            <person name="Rusch D."/>
            <person name="Podicherti R."/>
            <person name="Tsui H.-C.T."/>
            <person name="Winkler M.E."/>
        </authorList>
    </citation>
    <scope>NUCLEOTIDE SEQUENCE</scope>
</reference>
<name>A0A382IK38_9ZZZZ</name>
<dbReference type="EMBL" id="UINC01067857">
    <property type="protein sequence ID" value="SVB99938.1"/>
    <property type="molecule type" value="Genomic_DNA"/>
</dbReference>
<dbReference type="SUPFAM" id="SSF158682">
    <property type="entry name" value="TerB-like"/>
    <property type="match status" value="1"/>
</dbReference>
<sequence length="175" mass="19008">MSESTAANEEVSLSSPGVAAVLPFLYIAWADGLLTPTQIEEIRMHIKEQPWLTGEERRRLGGWLDPQNPPDATTYYGWVQRIKESARKIPHAAQKSLAELGIEMASLATVAGPTEEAKRALAEIEDALGIVGCEAVRELVGERPRSRDPEDKASDEAVIQVAVGDLKKALDGHLA</sequence>
<feature type="non-terminal residue" evidence="1">
    <location>
        <position position="175"/>
    </location>
</feature>
<proteinExistence type="predicted"/>